<dbReference type="Gene3D" id="2.140.10.10">
    <property type="entry name" value="Quinoprotein alcohol dehydrogenase-like superfamily"/>
    <property type="match status" value="1"/>
</dbReference>
<dbReference type="EMBL" id="JABEPP010000003">
    <property type="protein sequence ID" value="NNM73142.1"/>
    <property type="molecule type" value="Genomic_DNA"/>
</dbReference>
<dbReference type="RefSeq" id="WP_171218633.1">
    <property type="nucleotide sequence ID" value="NZ_JABEPP010000003.1"/>
</dbReference>
<dbReference type="SUPFAM" id="SSF50998">
    <property type="entry name" value="Quinoprotein alcohol dehydrogenase-like"/>
    <property type="match status" value="1"/>
</dbReference>
<reference evidence="6 7" key="1">
    <citation type="submission" date="2020-04" db="EMBL/GenBank/DDBJ databases">
        <title>Enterovirga sp. isolate from soil.</title>
        <authorList>
            <person name="Chea S."/>
            <person name="Kim D.-U."/>
        </authorList>
    </citation>
    <scope>NUCLEOTIDE SEQUENCE [LARGE SCALE GENOMIC DNA]</scope>
    <source>
        <strain evidence="6 7">DB1703</strain>
    </source>
</reference>
<evidence type="ECO:0000256" key="2">
    <source>
        <dbReference type="ARBA" id="ARBA00008156"/>
    </source>
</evidence>
<evidence type="ECO:0000259" key="4">
    <source>
        <dbReference type="Pfam" id="PF01011"/>
    </source>
</evidence>
<dbReference type="PANTHER" id="PTHR32303">
    <property type="entry name" value="QUINOPROTEIN ALCOHOL DEHYDROGENASE (CYTOCHROME C)"/>
    <property type="match status" value="1"/>
</dbReference>
<protein>
    <submittedName>
        <fullName evidence="6">PQQ-binding-like beta-propeller repeat protein</fullName>
    </submittedName>
</protein>
<organism evidence="6 7">
    <name type="scientific">Enterovirga aerilata</name>
    <dbReference type="NCBI Taxonomy" id="2730920"/>
    <lineage>
        <taxon>Bacteria</taxon>
        <taxon>Pseudomonadati</taxon>
        <taxon>Pseudomonadota</taxon>
        <taxon>Alphaproteobacteria</taxon>
        <taxon>Hyphomicrobiales</taxon>
        <taxon>Methylobacteriaceae</taxon>
        <taxon>Enterovirga</taxon>
    </lineage>
</organism>
<dbReference type="PANTHER" id="PTHR32303:SF10">
    <property type="entry name" value="OUTER MEMBRANE PROTEIN ASSEMBLY FACTOR BAMB"/>
    <property type="match status" value="1"/>
</dbReference>
<keyword evidence="3" id="KW-0560">Oxidoreductase</keyword>
<accession>A0A849I1A6</accession>
<evidence type="ECO:0000313" key="7">
    <source>
        <dbReference type="Proteomes" id="UP000564885"/>
    </source>
</evidence>
<dbReference type="AlphaFoldDB" id="A0A849I1A6"/>
<dbReference type="Pfam" id="PF13360">
    <property type="entry name" value="PQQ_2"/>
    <property type="match status" value="1"/>
</dbReference>
<dbReference type="GO" id="GO:0016491">
    <property type="term" value="F:oxidoreductase activity"/>
    <property type="evidence" value="ECO:0007669"/>
    <property type="project" value="UniProtKB-KW"/>
</dbReference>
<comment type="similarity">
    <text evidence="2">Belongs to the bacterial PQQ dehydrogenase family.</text>
</comment>
<gene>
    <name evidence="6" type="ORF">HJG44_12205</name>
</gene>
<evidence type="ECO:0000259" key="5">
    <source>
        <dbReference type="Pfam" id="PF13360"/>
    </source>
</evidence>
<evidence type="ECO:0000313" key="6">
    <source>
        <dbReference type="EMBL" id="NNM73142.1"/>
    </source>
</evidence>
<feature type="domain" description="Pyrrolo-quinoline quinone repeat" evidence="4">
    <location>
        <begin position="70"/>
        <end position="357"/>
    </location>
</feature>
<feature type="domain" description="Pyrrolo-quinoline quinone repeat" evidence="5">
    <location>
        <begin position="463"/>
        <end position="529"/>
    </location>
</feature>
<proteinExistence type="inferred from homology"/>
<comment type="caution">
    <text evidence="6">The sequence shown here is derived from an EMBL/GenBank/DDBJ whole genome shotgun (WGS) entry which is preliminary data.</text>
</comment>
<evidence type="ECO:0000256" key="3">
    <source>
        <dbReference type="ARBA" id="ARBA00023002"/>
    </source>
</evidence>
<dbReference type="SMART" id="SM00564">
    <property type="entry name" value="PQQ"/>
    <property type="match status" value="4"/>
</dbReference>
<dbReference type="Proteomes" id="UP000564885">
    <property type="component" value="Unassembled WGS sequence"/>
</dbReference>
<dbReference type="Pfam" id="PF01011">
    <property type="entry name" value="PQQ"/>
    <property type="match status" value="1"/>
</dbReference>
<sequence length="588" mass="61095">MTASTAGFATIRQSDGHDPSGGSAARWGIVAAIAASVGWLLLSGTAVAQESASGFSLRLVGTFRTDNPNAHLAAPVMAGGRLLLLTPFPHRLTALRLGPEGLHPEWRFTPETDRMAEGTACCGLGVRSPAVAGGRAFLNTADGRTIALDAASGTKIWEMRTADRGSGESLASSPLPVGDKVLIGNAGDDFGVRGWLKALDATSGATLWTRYSTGPDEDVGIGPDFAPFYKIARGRDLGAATWPPGAWERGGGSVSGPLMADTGLGLVFHGTGRPAPLNPDQRPGENRWTSGLFARDLATGAARWFYQLAPHDQHGVSGTGPLILADRDWKGRARKLLIHVGLNGHVYVLDRISGELLSAEAFAPVNAFRGGAAASGAIAVAQEKATRVGATTRDVCPAWTGATSSEGAALSAETGLLFIAAARLCMDIEIRPANYIRGTPYLGANVRVKGPPEGGAGELVAWRLDDARPAWTVSEPYPLLGGPLWHPRGFVIYGTLDGWLKALDARDGRLVWQQRLASGVVSAPMLVRGADGAEYVTVLAGRGGAAGPAAGLEADLRDATAARGFGNLLRGLSAEAQPGGTLYLFALP</sequence>
<comment type="cofactor">
    <cofactor evidence="1">
        <name>pyrroloquinoline quinone</name>
        <dbReference type="ChEBI" id="CHEBI:58442"/>
    </cofactor>
</comment>
<evidence type="ECO:0000256" key="1">
    <source>
        <dbReference type="ARBA" id="ARBA00001931"/>
    </source>
</evidence>
<keyword evidence="7" id="KW-1185">Reference proteome</keyword>
<dbReference type="InterPro" id="IPR011047">
    <property type="entry name" value="Quinoprotein_ADH-like_sf"/>
</dbReference>
<dbReference type="InterPro" id="IPR018391">
    <property type="entry name" value="PQQ_b-propeller_rpt"/>
</dbReference>
<name>A0A849I1A6_9HYPH</name>
<dbReference type="InterPro" id="IPR002372">
    <property type="entry name" value="PQQ_rpt_dom"/>
</dbReference>